<dbReference type="GO" id="GO:0004197">
    <property type="term" value="F:cysteine-type endopeptidase activity"/>
    <property type="evidence" value="ECO:0007669"/>
    <property type="project" value="InterPro"/>
</dbReference>
<feature type="region of interest" description="Disordered" evidence="5">
    <location>
        <begin position="1460"/>
        <end position="1494"/>
    </location>
</feature>
<dbReference type="Pfam" id="PF03568">
    <property type="entry name" value="Separin_C"/>
    <property type="match status" value="1"/>
</dbReference>
<dbReference type="InterPro" id="IPR011990">
    <property type="entry name" value="TPR-like_helical_dom_sf"/>
</dbReference>
<name>A0A232LWJ4_9EURO</name>
<evidence type="ECO:0000259" key="6">
    <source>
        <dbReference type="PROSITE" id="PS51700"/>
    </source>
</evidence>
<evidence type="ECO:0000256" key="1">
    <source>
        <dbReference type="ARBA" id="ARBA00000451"/>
    </source>
</evidence>
<dbReference type="GO" id="GO:0005737">
    <property type="term" value="C:cytoplasm"/>
    <property type="evidence" value="ECO:0007669"/>
    <property type="project" value="TreeGrafter"/>
</dbReference>
<keyword evidence="8" id="KW-1185">Reference proteome</keyword>
<keyword evidence="4" id="KW-0159">Chromosome partition</keyword>
<feature type="compositionally biased region" description="Polar residues" evidence="5">
    <location>
        <begin position="1485"/>
        <end position="1494"/>
    </location>
</feature>
<evidence type="ECO:0000256" key="4">
    <source>
        <dbReference type="ARBA" id="ARBA00022829"/>
    </source>
</evidence>
<dbReference type="GO" id="GO:0051307">
    <property type="term" value="P:meiotic chromosome separation"/>
    <property type="evidence" value="ECO:0007669"/>
    <property type="project" value="TreeGrafter"/>
</dbReference>
<keyword evidence="3" id="KW-0378">Hydrolase</keyword>
<evidence type="ECO:0000256" key="2">
    <source>
        <dbReference type="ARBA" id="ARBA00012489"/>
    </source>
</evidence>
<feature type="compositionally biased region" description="Polar residues" evidence="5">
    <location>
        <begin position="1460"/>
        <end position="1476"/>
    </location>
</feature>
<dbReference type="OrthoDB" id="10255632at2759"/>
<dbReference type="InterPro" id="IPR005314">
    <property type="entry name" value="Peptidase_C50"/>
</dbReference>
<dbReference type="GO" id="GO:0005634">
    <property type="term" value="C:nucleus"/>
    <property type="evidence" value="ECO:0007669"/>
    <property type="project" value="InterPro"/>
</dbReference>
<evidence type="ECO:0000313" key="8">
    <source>
        <dbReference type="Proteomes" id="UP000243515"/>
    </source>
</evidence>
<reference evidence="7 8" key="1">
    <citation type="journal article" date="2015" name="Environ. Microbiol.">
        <title>Metagenome sequence of Elaphomyces granulatus from sporocarp tissue reveals Ascomycota ectomycorrhizal fingerprints of genome expansion and a Proteobacteria-rich microbiome.</title>
        <authorList>
            <person name="Quandt C.A."/>
            <person name="Kohler A."/>
            <person name="Hesse C.N."/>
            <person name="Sharpton T.J."/>
            <person name="Martin F."/>
            <person name="Spatafora J.W."/>
        </authorList>
    </citation>
    <scope>NUCLEOTIDE SEQUENCE [LARGE SCALE GENOMIC DNA]</scope>
    <source>
        <strain evidence="7 8">OSC145934</strain>
    </source>
</reference>
<protein>
    <recommendedName>
        <fullName evidence="2">separase</fullName>
        <ecNumber evidence="2">3.4.22.49</ecNumber>
    </recommendedName>
</protein>
<dbReference type="InterPro" id="IPR030397">
    <property type="entry name" value="SEPARIN_core_dom"/>
</dbReference>
<proteinExistence type="predicted"/>
<feature type="compositionally biased region" description="Low complexity" evidence="5">
    <location>
        <begin position="142"/>
        <end position="154"/>
    </location>
</feature>
<dbReference type="EMBL" id="NPHW01004081">
    <property type="protein sequence ID" value="OXV08482.1"/>
    <property type="molecule type" value="Genomic_DNA"/>
</dbReference>
<gene>
    <name evidence="7" type="ORF">Egran_03755</name>
</gene>
<comment type="catalytic activity">
    <reaction evidence="1">
        <text>All bonds known to be hydrolyzed by this endopeptidase have arginine in P1 and an acidic residue in P4. P6 is often occupied by an acidic residue or by a hydroxy-amino-acid residue, the phosphorylation of which enhances cleavage.</text>
        <dbReference type="EC" id="3.4.22.49"/>
    </reaction>
</comment>
<comment type="caution">
    <text evidence="7">The sequence shown here is derived from an EMBL/GenBank/DDBJ whole genome shotgun (WGS) entry which is preliminary data.</text>
</comment>
<feature type="region of interest" description="Disordered" evidence="5">
    <location>
        <begin position="124"/>
        <end position="155"/>
    </location>
</feature>
<sequence>MAVKSLISDSIVESVKHAIKSSSSFSDSTVSSLQILLGLNGKANVDGSSNDRRKVLKSTGSNTTPTRLKALRSTRARTAAKAIVCQAPTEKQDDTRLSLQERIVLATEVFNAASRALSDVLQHAPSSKTPLRPASPNRIVRTPTTTKSPKISSSVEPDSNILAIAECARLSLCCLRALKDDQKHSVTEYPNIQLEQGACILAGKFISLGQNDLAYKELRGLKRRIQHFLEDRDFDRNGDIHKAKTKSARHEEAVKETMADLTHFTHLDNAESLLGLLVSFQANVMRLIASEKRASIVGKICDVLVRSNSSSPANIISMALKSGHLSKDKAALQLISLSNTIYALSPVVERSTKQTGSVSRSHISPITSLTLQLLSLEIRSMSWTLSGHICEPTKEISDPIARYLACFMRNCHKIDKTEFVAIYESVLGLKKFAEGGEQQLTLQAPESWKITTCLGKIAQDAGYIHEALILFGDALKTCLDVPLAVSAIRCRVASLHFHSVKSSKGPDYPLVESLLEASGALKTSFKGSSDDLEELLVEAAKLKKVAMAFFSNSLSETGENRNISDEVRASIIEYLHGFIRFLRRYLGRCPTDDNDAKGELFQQLVCKTKNIVLAAINSVVAVGKVAVVSETLVWEETLHLLVDCKRLLALLSCADAENTESLLPENWRMSMVKLSNIFWSQYLKEKETGKESAELLPLLEQSTSLLRNCPLTERTAGFAALKFERLAQLCSEANMCTKAELALRQSIQEHIDSGTLEQVTIGLANRPPYRVCQNPKSKGYILNRVLSAHLKVALRLKRHEQVFFDKSLGPDQRGTMLEWQLGLLVECRGCDSNNEIFRSVLNLLLSELLGIYAWETYPIHRLRVVLCALRFLLEHPNTMDSSTVELLKQEATTGLSKDVLFQESEPSQFATHIRDSLTVVLAFHQGNMQSNELNRVVLSWLSVAQKCHDLESLESYIDDTENWIAQIKAASDYLEACGMWKLHISASELLLYVMELQAVKDASAIVLILSKLVMQYCRLGRCKKADSFLIRASQYIKGQNITCLSIVSYNLASAEYMIEIGRLEDAAGTLLSARSIYETKLGSSEIYSDVQPKLLWDRILADAALLHSRLALAQGSLGNALFLAKLSVRLSSRLWAKLEKISRKRKDITQTEKYQSDIDLAEGAALVDLPASSPPATYTEGAAFWPHVASHHASLLNLMRLSAHNGLFQDAIYYGEQALKLNKSLDASIRLIACQSNLGFEWIRGGHISKGREILAAATELSTNLDTSIETVSLKISLATLNKAEGQYDDELRILCDAEMSIDELTKPDLSAGPFVAAETGIEEKMANLRIQKNSKGASKEVTSGRRSRRINQPHKKDTKDDLQEEDVESLTLQALRSDVLRLQSASYLTAQDFDKASCLLNSARELSLSTTRQVSLRIGEVEQLLADAVRNITMHAVYCVLPESTLSLPSIQRSRRVSENLSHVSSSAPKNSSTSRRQKVASRQARSPTQIKDSSISSILARAKDTLKESFRSSAAFESTTEAHATSRLMSRVAMLSHATSGQPEDGSLLSAQINEIGRICAFEREQLAIRIDKQLSGHSGHLDWPISPLSIPETSTDILCNFSNEYIDILPPNWNVISISLSSDHTEFVISKLCFGSSPFLLRLPLKRGDSEEEEEEFTFDAGKREMKEIMQLANTTAHDARSRVDKNSKKEWWEARESLDRRLKALLCNIEHIWLGGFRGIFSPSNQNLDLLGRFASSFQNMLDKHLPSRQKGRNSEEKRLTLHQNVLELFVGLQNLDEQTDPEDSIMDLLYFVVDILQFQGERNAYDEIDFDMMVVETLDILRSYHEATQNSPDSHRLNHTILILDKTLHLFPWESLPCMHGLPVSRMPSINCLRDRILQCQSTPKELGLKGLRIHRDSGTYVLNPSGDLKTTQNTFEESLSALKSWTAIANREPSEDEFKENLASKNVFLYFGHGSGAQYIRGRTIKRLNQCAVTFLMGCSSGCLTEAGEFEPYGTPMNYMHAGAPAVVATLWDVTDKDIDRFAKTTFEKWGLIYPNNGDDPTVSVARTNESQSMERRGAMKSPSPDVELHEALALDEAVANSRDSCLLRYLNGAAPVVYGMPVFLSI</sequence>
<organism evidence="7 8">
    <name type="scientific">Elaphomyces granulatus</name>
    <dbReference type="NCBI Taxonomy" id="519963"/>
    <lineage>
        <taxon>Eukaryota</taxon>
        <taxon>Fungi</taxon>
        <taxon>Dikarya</taxon>
        <taxon>Ascomycota</taxon>
        <taxon>Pezizomycotina</taxon>
        <taxon>Eurotiomycetes</taxon>
        <taxon>Eurotiomycetidae</taxon>
        <taxon>Eurotiales</taxon>
        <taxon>Elaphomycetaceae</taxon>
        <taxon>Elaphomyces</taxon>
    </lineage>
</organism>
<evidence type="ECO:0000256" key="5">
    <source>
        <dbReference type="SAM" id="MobiDB-lite"/>
    </source>
</evidence>
<feature type="domain" description="Peptidase C50" evidence="6">
    <location>
        <begin position="1901"/>
        <end position="1996"/>
    </location>
</feature>
<dbReference type="PANTHER" id="PTHR12792:SF0">
    <property type="entry name" value="SEPARIN"/>
    <property type="match status" value="1"/>
</dbReference>
<dbReference type="SUPFAM" id="SSF48452">
    <property type="entry name" value="TPR-like"/>
    <property type="match status" value="1"/>
</dbReference>
<feature type="region of interest" description="Disordered" evidence="5">
    <location>
        <begin position="1333"/>
        <end position="1365"/>
    </location>
</feature>
<dbReference type="PROSITE" id="PS51700">
    <property type="entry name" value="SEPARIN"/>
    <property type="match status" value="1"/>
</dbReference>
<evidence type="ECO:0000313" key="7">
    <source>
        <dbReference type="EMBL" id="OXV08482.1"/>
    </source>
</evidence>
<accession>A0A232LWJ4</accession>
<dbReference type="GO" id="GO:0072686">
    <property type="term" value="C:mitotic spindle"/>
    <property type="evidence" value="ECO:0007669"/>
    <property type="project" value="TreeGrafter"/>
</dbReference>
<dbReference type="Proteomes" id="UP000243515">
    <property type="component" value="Unassembled WGS sequence"/>
</dbReference>
<dbReference type="EC" id="3.4.22.49" evidence="2"/>
<dbReference type="GO" id="GO:0006508">
    <property type="term" value="P:proteolysis"/>
    <property type="evidence" value="ECO:0007669"/>
    <property type="project" value="InterPro"/>
</dbReference>
<evidence type="ECO:0000256" key="3">
    <source>
        <dbReference type="ARBA" id="ARBA00022801"/>
    </source>
</evidence>
<dbReference type="GO" id="GO:0044732">
    <property type="term" value="C:mitotic spindle pole body"/>
    <property type="evidence" value="ECO:0007669"/>
    <property type="project" value="TreeGrafter"/>
</dbReference>
<dbReference type="PANTHER" id="PTHR12792">
    <property type="entry name" value="EXTRA SPINDLE POLES 1-RELATED"/>
    <property type="match status" value="1"/>
</dbReference>